<sequence length="155" mass="17439">MLVPQALFSQRNSFTGTPQSKVEDRLIDEGIHLVSACQLAGFRPVVGTLWEVSDKHCVDVAKVLYETIRDEGMTDEALYQGLHRAVRALRDGILKEDSNQSNMLNKDSLQDTMEAEDDMPATVMEPDSWPTDDKEEIEMTRDQDKEDTNVSGHQA</sequence>
<feature type="non-terminal residue" evidence="3">
    <location>
        <position position="1"/>
    </location>
</feature>
<accession>A0A3E2HIZ6</accession>
<evidence type="ECO:0000313" key="3">
    <source>
        <dbReference type="EMBL" id="RFU33132.1"/>
    </source>
</evidence>
<dbReference type="Proteomes" id="UP000258309">
    <property type="component" value="Unassembled WGS sequence"/>
</dbReference>
<evidence type="ECO:0000256" key="1">
    <source>
        <dbReference type="SAM" id="MobiDB-lite"/>
    </source>
</evidence>
<feature type="compositionally biased region" description="Basic and acidic residues" evidence="1">
    <location>
        <begin position="137"/>
        <end position="148"/>
    </location>
</feature>
<proteinExistence type="predicted"/>
<organism evidence="3 4">
    <name type="scientific">Scytalidium lignicola</name>
    <name type="common">Hyphomycete</name>
    <dbReference type="NCBI Taxonomy" id="5539"/>
    <lineage>
        <taxon>Eukaryota</taxon>
        <taxon>Fungi</taxon>
        <taxon>Dikarya</taxon>
        <taxon>Ascomycota</taxon>
        <taxon>Pezizomycotina</taxon>
        <taxon>Leotiomycetes</taxon>
        <taxon>Leotiomycetes incertae sedis</taxon>
        <taxon>Scytalidium</taxon>
    </lineage>
</organism>
<reference evidence="3 4" key="1">
    <citation type="submission" date="2018-05" db="EMBL/GenBank/DDBJ databases">
        <title>Draft genome sequence of Scytalidium lignicola DSM 105466, a ubiquitous saprotrophic fungus.</title>
        <authorList>
            <person name="Buettner E."/>
            <person name="Gebauer A.M."/>
            <person name="Hofrichter M."/>
            <person name="Liers C."/>
            <person name="Kellner H."/>
        </authorList>
    </citation>
    <scope>NUCLEOTIDE SEQUENCE [LARGE SCALE GENOMIC DNA]</scope>
    <source>
        <strain evidence="3 4">DSM 105466</strain>
    </source>
</reference>
<dbReference type="EMBL" id="NCSJ02000040">
    <property type="protein sequence ID" value="RFU33132.1"/>
    <property type="molecule type" value="Genomic_DNA"/>
</dbReference>
<keyword evidence="4" id="KW-1185">Reference proteome</keyword>
<dbReference type="InterPro" id="IPR024983">
    <property type="entry name" value="CHAT_dom"/>
</dbReference>
<evidence type="ECO:0000259" key="2">
    <source>
        <dbReference type="Pfam" id="PF12770"/>
    </source>
</evidence>
<name>A0A3E2HIZ6_SCYLI</name>
<dbReference type="OMA" id="RECEPIV"/>
<dbReference type="Pfam" id="PF12770">
    <property type="entry name" value="CHAT"/>
    <property type="match status" value="1"/>
</dbReference>
<comment type="caution">
    <text evidence="3">The sequence shown here is derived from an EMBL/GenBank/DDBJ whole genome shotgun (WGS) entry which is preliminary data.</text>
</comment>
<dbReference type="OrthoDB" id="9991317at2759"/>
<protein>
    <recommendedName>
        <fullName evidence="2">CHAT domain-containing protein</fullName>
    </recommendedName>
</protein>
<gene>
    <name evidence="3" type="ORF">B7463_g3153</name>
</gene>
<feature type="domain" description="CHAT" evidence="2">
    <location>
        <begin position="28"/>
        <end position="89"/>
    </location>
</feature>
<dbReference type="STRING" id="5539.A0A3E2HIZ6"/>
<feature type="region of interest" description="Disordered" evidence="1">
    <location>
        <begin position="96"/>
        <end position="155"/>
    </location>
</feature>
<feature type="compositionally biased region" description="Polar residues" evidence="1">
    <location>
        <begin position="99"/>
        <end position="111"/>
    </location>
</feature>
<dbReference type="AlphaFoldDB" id="A0A3E2HIZ6"/>
<evidence type="ECO:0000313" key="4">
    <source>
        <dbReference type="Proteomes" id="UP000258309"/>
    </source>
</evidence>
<feature type="non-terminal residue" evidence="3">
    <location>
        <position position="155"/>
    </location>
</feature>